<accession>A0A0A8YDT8</accession>
<sequence length="35" mass="4184">MRRIVPCSTISKAFSKSSFKTTISFLDCLHWWRYS</sequence>
<proteinExistence type="predicted"/>
<dbReference type="AlphaFoldDB" id="A0A0A8YDT8"/>
<reference evidence="1" key="1">
    <citation type="submission" date="2014-09" db="EMBL/GenBank/DDBJ databases">
        <authorList>
            <person name="Magalhaes I.L.F."/>
            <person name="Oliveira U."/>
            <person name="Santos F.R."/>
            <person name="Vidigal T.H.D.A."/>
            <person name="Brescovit A.D."/>
            <person name="Santos A.J."/>
        </authorList>
    </citation>
    <scope>NUCLEOTIDE SEQUENCE</scope>
    <source>
        <tissue evidence="1">Shoot tissue taken approximately 20 cm above the soil surface</tissue>
    </source>
</reference>
<dbReference type="EMBL" id="GBRH01273694">
    <property type="protein sequence ID" value="JAD24201.1"/>
    <property type="molecule type" value="Transcribed_RNA"/>
</dbReference>
<organism evidence="1">
    <name type="scientific">Arundo donax</name>
    <name type="common">Giant reed</name>
    <name type="synonym">Donax arundinaceus</name>
    <dbReference type="NCBI Taxonomy" id="35708"/>
    <lineage>
        <taxon>Eukaryota</taxon>
        <taxon>Viridiplantae</taxon>
        <taxon>Streptophyta</taxon>
        <taxon>Embryophyta</taxon>
        <taxon>Tracheophyta</taxon>
        <taxon>Spermatophyta</taxon>
        <taxon>Magnoliopsida</taxon>
        <taxon>Liliopsida</taxon>
        <taxon>Poales</taxon>
        <taxon>Poaceae</taxon>
        <taxon>PACMAD clade</taxon>
        <taxon>Arundinoideae</taxon>
        <taxon>Arundineae</taxon>
        <taxon>Arundo</taxon>
    </lineage>
</organism>
<reference evidence="1" key="2">
    <citation type="journal article" date="2015" name="Data Brief">
        <title>Shoot transcriptome of the giant reed, Arundo donax.</title>
        <authorList>
            <person name="Barrero R.A."/>
            <person name="Guerrero F.D."/>
            <person name="Moolhuijzen P."/>
            <person name="Goolsby J.A."/>
            <person name="Tidwell J."/>
            <person name="Bellgard S.E."/>
            <person name="Bellgard M.I."/>
        </authorList>
    </citation>
    <scope>NUCLEOTIDE SEQUENCE</scope>
    <source>
        <tissue evidence="1">Shoot tissue taken approximately 20 cm above the soil surface</tissue>
    </source>
</reference>
<protein>
    <submittedName>
        <fullName evidence="1">Uncharacterized protein</fullName>
    </submittedName>
</protein>
<evidence type="ECO:0000313" key="1">
    <source>
        <dbReference type="EMBL" id="JAD24201.1"/>
    </source>
</evidence>
<name>A0A0A8YDT8_ARUDO</name>